<organism evidence="4 5">
    <name type="scientific">Oopsacas minuta</name>
    <dbReference type="NCBI Taxonomy" id="111878"/>
    <lineage>
        <taxon>Eukaryota</taxon>
        <taxon>Metazoa</taxon>
        <taxon>Porifera</taxon>
        <taxon>Hexactinellida</taxon>
        <taxon>Hexasterophora</taxon>
        <taxon>Lyssacinosida</taxon>
        <taxon>Leucopsacidae</taxon>
        <taxon>Oopsacas</taxon>
    </lineage>
</organism>
<evidence type="ECO:0000256" key="1">
    <source>
        <dbReference type="SAM" id="MobiDB-lite"/>
    </source>
</evidence>
<feature type="transmembrane region" description="Helical" evidence="2">
    <location>
        <begin position="51"/>
        <end position="74"/>
    </location>
</feature>
<feature type="domain" description="EF-hand" evidence="3">
    <location>
        <begin position="97"/>
        <end position="132"/>
    </location>
</feature>
<keyword evidence="2" id="KW-1133">Transmembrane helix</keyword>
<keyword evidence="5" id="KW-1185">Reference proteome</keyword>
<keyword evidence="2" id="KW-0472">Membrane</keyword>
<dbReference type="AlphaFoldDB" id="A0AAV7K145"/>
<dbReference type="GO" id="GO:0005509">
    <property type="term" value="F:calcium ion binding"/>
    <property type="evidence" value="ECO:0007669"/>
    <property type="project" value="InterPro"/>
</dbReference>
<dbReference type="PANTHER" id="PTHR16213:SF78">
    <property type="entry name" value="SELENOPROTEIN N"/>
    <property type="match status" value="1"/>
</dbReference>
<dbReference type="GO" id="GO:0055074">
    <property type="term" value="P:calcium ion homeostasis"/>
    <property type="evidence" value="ECO:0007669"/>
    <property type="project" value="TreeGrafter"/>
</dbReference>
<accession>A0AAV7K145</accession>
<evidence type="ECO:0000259" key="3">
    <source>
        <dbReference type="PROSITE" id="PS50222"/>
    </source>
</evidence>
<dbReference type="PANTHER" id="PTHR16213">
    <property type="entry name" value="SELENOPROTEIN N"/>
    <property type="match status" value="1"/>
</dbReference>
<dbReference type="EMBL" id="JAKMXF010000221">
    <property type="protein sequence ID" value="KAI6654765.1"/>
    <property type="molecule type" value="Genomic_DNA"/>
</dbReference>
<evidence type="ECO:0000313" key="4">
    <source>
        <dbReference type="EMBL" id="KAI6654765.1"/>
    </source>
</evidence>
<feature type="region of interest" description="Disordered" evidence="1">
    <location>
        <begin position="1"/>
        <end position="28"/>
    </location>
</feature>
<dbReference type="InterPro" id="IPR018247">
    <property type="entry name" value="EF_Hand_1_Ca_BS"/>
</dbReference>
<evidence type="ECO:0000313" key="5">
    <source>
        <dbReference type="Proteomes" id="UP001165289"/>
    </source>
</evidence>
<comment type="caution">
    <text evidence="4">The sequence shown here is derived from an EMBL/GenBank/DDBJ whole genome shotgun (WGS) entry which is preliminary data.</text>
</comment>
<dbReference type="PROSITE" id="PS00018">
    <property type="entry name" value="EF_HAND_1"/>
    <property type="match status" value="1"/>
</dbReference>
<sequence>MSARKRTQSSEPDPGSDPPYTPPPKDTRDIEEERYQEWLANTRFVKNLLKAIFGMLFIFLLIFVVAILFGGAYYESNFSSKVTKGSPARWSLGLNQQVPSDVISLFEIYDSDASGAIEPWEFKYIAKLLNERKDDPFVFQEEIPEGEGITVYAEYSPIVNSSMKTFQDQQKSYFKGFMAEKTHFIGLFNWINAEYPNMLHSQKNFRSFLPAHASWEVGMSYRLISSIFGEDREEIYNSNRYNAPQPSGREIVFFKLLQQFHHNVFLQNRFGPRGGVAMIRAKAGPIIEVVFRIHAEYQLNEHPLHPFWFSPAHFTGNLVFNTDTDEVLQFELYLPSIRKLNVDMEWITGSDELEGEKMEVDIGYTSAMKLSTNQTFEIPAWDHEKTKEEATIELDRVLYPFKRIPYIDIRDAVDTARVENKLVHSIIMWEDLMANSSVKQEVKDLLKKTMDSYEFPVQSMVMRPDTGDIVHMINANKLMEFRDSEDAIRVNIDPLSYSYNEFLLEGMRKAREEQAPVIPE</sequence>
<reference evidence="4 5" key="1">
    <citation type="journal article" date="2023" name="BMC Biol.">
        <title>The compact genome of the sponge Oopsacas minuta (Hexactinellida) is lacking key metazoan core genes.</title>
        <authorList>
            <person name="Santini S."/>
            <person name="Schenkelaars Q."/>
            <person name="Jourda C."/>
            <person name="Duchesne M."/>
            <person name="Belahbib H."/>
            <person name="Rocher C."/>
            <person name="Selva M."/>
            <person name="Riesgo A."/>
            <person name="Vervoort M."/>
            <person name="Leys S.P."/>
            <person name="Kodjabachian L."/>
            <person name="Le Bivic A."/>
            <person name="Borchiellini C."/>
            <person name="Claverie J.M."/>
            <person name="Renard E."/>
        </authorList>
    </citation>
    <scope>NUCLEOTIDE SEQUENCE [LARGE SCALE GENOMIC DNA]</scope>
    <source>
        <strain evidence="4">SPO-2</strain>
    </source>
</reference>
<proteinExistence type="predicted"/>
<name>A0AAV7K145_9METZ</name>
<dbReference type="GO" id="GO:0005789">
    <property type="term" value="C:endoplasmic reticulum membrane"/>
    <property type="evidence" value="ECO:0007669"/>
    <property type="project" value="TreeGrafter"/>
</dbReference>
<gene>
    <name evidence="4" type="ORF">LOD99_2644</name>
</gene>
<dbReference type="Proteomes" id="UP001165289">
    <property type="component" value="Unassembled WGS sequence"/>
</dbReference>
<evidence type="ECO:0000256" key="2">
    <source>
        <dbReference type="SAM" id="Phobius"/>
    </source>
</evidence>
<keyword evidence="2" id="KW-0812">Transmembrane</keyword>
<dbReference type="InterPro" id="IPR002048">
    <property type="entry name" value="EF_hand_dom"/>
</dbReference>
<protein>
    <submittedName>
        <fullName evidence="4">Selenoprotein N-like</fullName>
    </submittedName>
</protein>
<dbReference type="PROSITE" id="PS50222">
    <property type="entry name" value="EF_HAND_2"/>
    <property type="match status" value="1"/>
</dbReference>
<feature type="compositionally biased region" description="Pro residues" evidence="1">
    <location>
        <begin position="15"/>
        <end position="24"/>
    </location>
</feature>